<proteinExistence type="predicted"/>
<dbReference type="PANTHER" id="PTHR34293:SF1">
    <property type="entry name" value="HTH-TYPE TRANSCRIPTIONAL REGULATOR TRMBL2"/>
    <property type="match status" value="1"/>
</dbReference>
<reference evidence="2 3" key="1">
    <citation type="submission" date="2019-06" db="EMBL/GenBank/DDBJ databases">
        <title>Sequencing the genomes of 1000 actinobacteria strains.</title>
        <authorList>
            <person name="Klenk H.-P."/>
        </authorList>
    </citation>
    <scope>NUCLEOTIDE SEQUENCE [LARGE SCALE GENOMIC DNA]</scope>
    <source>
        <strain evidence="2 3">DSM 18607</strain>
    </source>
</reference>
<organism evidence="2 3">
    <name type="scientific">Lapillicoccus jejuensis</name>
    <dbReference type="NCBI Taxonomy" id="402171"/>
    <lineage>
        <taxon>Bacteria</taxon>
        <taxon>Bacillati</taxon>
        <taxon>Actinomycetota</taxon>
        <taxon>Actinomycetes</taxon>
        <taxon>Micrococcales</taxon>
        <taxon>Intrasporangiaceae</taxon>
        <taxon>Lapillicoccus</taxon>
    </lineage>
</organism>
<name>A0A542DYC4_9MICO</name>
<dbReference type="InterPro" id="IPR036388">
    <property type="entry name" value="WH-like_DNA-bd_sf"/>
</dbReference>
<dbReference type="Pfam" id="PF00196">
    <property type="entry name" value="GerE"/>
    <property type="match status" value="1"/>
</dbReference>
<dbReference type="SUPFAM" id="SSF46785">
    <property type="entry name" value="Winged helix' DNA-binding domain"/>
    <property type="match status" value="1"/>
</dbReference>
<dbReference type="GO" id="GO:0003677">
    <property type="term" value="F:DNA binding"/>
    <property type="evidence" value="ECO:0007669"/>
    <property type="project" value="InterPro"/>
</dbReference>
<dbReference type="RefSeq" id="WP_141847573.1">
    <property type="nucleotide sequence ID" value="NZ_BAAAPR010000002.1"/>
</dbReference>
<dbReference type="Gene3D" id="1.10.10.10">
    <property type="entry name" value="Winged helix-like DNA-binding domain superfamily/Winged helix DNA-binding domain"/>
    <property type="match status" value="2"/>
</dbReference>
<dbReference type="AlphaFoldDB" id="A0A542DYC4"/>
<evidence type="ECO:0000313" key="2">
    <source>
        <dbReference type="EMBL" id="TQJ08101.1"/>
    </source>
</evidence>
<sequence length="322" mass="33718">MRALRDLGASPTAEAVYVLLVDRGRQDVADLAAHLDTPPAQVHAAVGELRGLGLVAATDDGPVQPLPPRAAIEALAEDRSRQAEAARRSAQVLGDLWAAHVDGPSYLEVLTTTEAVAAASRALHDRARTRVDALSIGPVGRVDAEPAVAPGVAAALARGVAYRVVYGARILQHPVAVRAVTTCIAQGEEARVYRDVPLNLTVGEGGALLMVGAPGTERLHGLLVRPSDLYDRLSSLFEVFWSLAVPLTAAVGSGPNGWAPPVTPAARLLVTLMAAGLTDESIARELGVSERTVARRIAALQRDLGVQSRFQLGVQAGRRGLL</sequence>
<dbReference type="GO" id="GO:0006355">
    <property type="term" value="P:regulation of DNA-templated transcription"/>
    <property type="evidence" value="ECO:0007669"/>
    <property type="project" value="InterPro"/>
</dbReference>
<feature type="domain" description="HTH luxR-type" evidence="1">
    <location>
        <begin position="255"/>
        <end position="320"/>
    </location>
</feature>
<keyword evidence="3" id="KW-1185">Reference proteome</keyword>
<dbReference type="InterPro" id="IPR051797">
    <property type="entry name" value="TrmB-like"/>
</dbReference>
<evidence type="ECO:0000313" key="3">
    <source>
        <dbReference type="Proteomes" id="UP000317893"/>
    </source>
</evidence>
<dbReference type="PANTHER" id="PTHR34293">
    <property type="entry name" value="HTH-TYPE TRANSCRIPTIONAL REGULATOR TRMBL2"/>
    <property type="match status" value="1"/>
</dbReference>
<dbReference type="Proteomes" id="UP000317893">
    <property type="component" value="Unassembled WGS sequence"/>
</dbReference>
<dbReference type="SUPFAM" id="SSF46894">
    <property type="entry name" value="C-terminal effector domain of the bipartite response regulators"/>
    <property type="match status" value="1"/>
</dbReference>
<dbReference type="InterPro" id="IPR016032">
    <property type="entry name" value="Sig_transdc_resp-reg_C-effctor"/>
</dbReference>
<dbReference type="PROSITE" id="PS50043">
    <property type="entry name" value="HTH_LUXR_2"/>
    <property type="match status" value="1"/>
</dbReference>
<evidence type="ECO:0000259" key="1">
    <source>
        <dbReference type="PROSITE" id="PS50043"/>
    </source>
</evidence>
<accession>A0A542DYC4</accession>
<comment type="caution">
    <text evidence="2">The sequence shown here is derived from an EMBL/GenBank/DDBJ whole genome shotgun (WGS) entry which is preliminary data.</text>
</comment>
<dbReference type="InterPro" id="IPR036390">
    <property type="entry name" value="WH_DNA-bd_sf"/>
</dbReference>
<dbReference type="EMBL" id="VFMN01000001">
    <property type="protein sequence ID" value="TQJ08101.1"/>
    <property type="molecule type" value="Genomic_DNA"/>
</dbReference>
<dbReference type="InterPro" id="IPR000792">
    <property type="entry name" value="Tscrpt_reg_LuxR_C"/>
</dbReference>
<dbReference type="CDD" id="cd06170">
    <property type="entry name" value="LuxR_C_like"/>
    <property type="match status" value="1"/>
</dbReference>
<dbReference type="OrthoDB" id="5932488at2"/>
<protein>
    <submittedName>
        <fullName evidence="2">Regulatory LuxR family protein</fullName>
    </submittedName>
</protein>
<dbReference type="SMART" id="SM00421">
    <property type="entry name" value="HTH_LUXR"/>
    <property type="match status" value="1"/>
</dbReference>
<gene>
    <name evidence="2" type="ORF">FB458_1183</name>
</gene>